<dbReference type="GO" id="GO:0016787">
    <property type="term" value="F:hydrolase activity"/>
    <property type="evidence" value="ECO:0007669"/>
    <property type="project" value="UniProtKB-KW"/>
</dbReference>
<gene>
    <name evidence="5" type="ORF">QQX10_10585</name>
</gene>
<dbReference type="SUPFAM" id="SSF116734">
    <property type="entry name" value="DNA methylase specificity domain"/>
    <property type="match status" value="2"/>
</dbReference>
<proteinExistence type="inferred from homology"/>
<sequence>MTQATVPLKRLATIKARVGWKGLTSDEFEVASYAYLVTGRDFQSKLINWRTCYQVSRERFDDDPFIQLADGDLLVTKDGTIGKVALVAGLDKPACLNSGVFVVRPHGELSSAYLYWVLQSGVFTDFIREVSRGSTIQHLYQEEFRELRVPLPKPAEQRAIADFLDREAAQIDAFIAKSEELITLLTERRAAVIARAFGDEWPTTPLRALSTVPIQNGVDAVGDPANPSDWPRYLRTTDIASLSDLDPEKRVTIEPALAAAAVVRPNDLLLTRAGATIGKSYLHVSDEICSYAGYLVRVRPDRRLVLPWFLAYWTLSRRYLDDIRAGAVVSTIENFSASKYRAMRVPLPPLADQAAIVASLNAETGRIDAALEAARRGIELAHERRAALISAAVTGKISVGVG</sequence>
<evidence type="ECO:0000313" key="5">
    <source>
        <dbReference type="EMBL" id="MDN4488613.1"/>
    </source>
</evidence>
<dbReference type="PANTHER" id="PTHR30408:SF12">
    <property type="entry name" value="TYPE I RESTRICTION ENZYME MJAVIII SPECIFICITY SUBUNIT"/>
    <property type="match status" value="1"/>
</dbReference>
<reference evidence="5" key="1">
    <citation type="submission" date="2023-06" db="EMBL/GenBank/DDBJ databases">
        <title>Sysu t00039.</title>
        <authorList>
            <person name="Gao L."/>
            <person name="Fang B.-Z."/>
            <person name="Li W.-J."/>
        </authorList>
    </citation>
    <scope>NUCLEOTIDE SEQUENCE</scope>
    <source>
        <strain evidence="5">SYSU T00039</strain>
    </source>
</reference>
<dbReference type="GO" id="GO:0004519">
    <property type="term" value="F:endonuclease activity"/>
    <property type="evidence" value="ECO:0007669"/>
    <property type="project" value="UniProtKB-KW"/>
</dbReference>
<keyword evidence="5" id="KW-0255">Endonuclease</keyword>
<comment type="caution">
    <text evidence="5">The sequence shown here is derived from an EMBL/GenBank/DDBJ whole genome shotgun (WGS) entry which is preliminary data.</text>
</comment>
<dbReference type="InterPro" id="IPR000055">
    <property type="entry name" value="Restrct_endonuc_typeI_TRD"/>
</dbReference>
<dbReference type="EC" id="3.1.21.-" evidence="5"/>
<keyword evidence="5" id="KW-0378">Hydrolase</keyword>
<organism evidence="5 6">
    <name type="scientific">Demequina lignilytica</name>
    <dbReference type="NCBI Taxonomy" id="3051663"/>
    <lineage>
        <taxon>Bacteria</taxon>
        <taxon>Bacillati</taxon>
        <taxon>Actinomycetota</taxon>
        <taxon>Actinomycetes</taxon>
        <taxon>Micrococcales</taxon>
        <taxon>Demequinaceae</taxon>
        <taxon>Demequina</taxon>
    </lineage>
</organism>
<dbReference type="AlphaFoldDB" id="A0AAW7M8R3"/>
<dbReference type="InterPro" id="IPR044946">
    <property type="entry name" value="Restrct_endonuc_typeI_TRD_sf"/>
</dbReference>
<dbReference type="InterPro" id="IPR052021">
    <property type="entry name" value="Type-I_RS_S_subunit"/>
</dbReference>
<protein>
    <submittedName>
        <fullName evidence="5">Restriction endonuclease subunit S</fullName>
        <ecNumber evidence="5">3.1.21.-</ecNumber>
    </submittedName>
</protein>
<dbReference type="Pfam" id="PF01420">
    <property type="entry name" value="Methylase_S"/>
    <property type="match status" value="1"/>
</dbReference>
<keyword evidence="6" id="KW-1185">Reference proteome</keyword>
<dbReference type="EMBL" id="JAUHPX010000006">
    <property type="protein sequence ID" value="MDN4488613.1"/>
    <property type="molecule type" value="Genomic_DNA"/>
</dbReference>
<dbReference type="Gene3D" id="3.90.220.20">
    <property type="entry name" value="DNA methylase specificity domains"/>
    <property type="match status" value="2"/>
</dbReference>
<dbReference type="GO" id="GO:0009307">
    <property type="term" value="P:DNA restriction-modification system"/>
    <property type="evidence" value="ECO:0007669"/>
    <property type="project" value="UniProtKB-KW"/>
</dbReference>
<feature type="domain" description="Type I restriction modification DNA specificity" evidence="4">
    <location>
        <begin position="44"/>
        <end position="169"/>
    </location>
</feature>
<dbReference type="Proteomes" id="UP001172737">
    <property type="component" value="Unassembled WGS sequence"/>
</dbReference>
<evidence type="ECO:0000313" key="6">
    <source>
        <dbReference type="Proteomes" id="UP001172737"/>
    </source>
</evidence>
<keyword evidence="5" id="KW-0540">Nuclease</keyword>
<evidence type="ECO:0000259" key="4">
    <source>
        <dbReference type="Pfam" id="PF01420"/>
    </source>
</evidence>
<evidence type="ECO:0000256" key="3">
    <source>
        <dbReference type="ARBA" id="ARBA00023125"/>
    </source>
</evidence>
<dbReference type="PANTHER" id="PTHR30408">
    <property type="entry name" value="TYPE-1 RESTRICTION ENZYME ECOKI SPECIFICITY PROTEIN"/>
    <property type="match status" value="1"/>
</dbReference>
<accession>A0AAW7M8R3</accession>
<comment type="similarity">
    <text evidence="1">Belongs to the type-I restriction system S methylase family.</text>
</comment>
<name>A0AAW7M8R3_9MICO</name>
<dbReference type="RefSeq" id="WP_301120703.1">
    <property type="nucleotide sequence ID" value="NZ_JAUHPX010000006.1"/>
</dbReference>
<keyword evidence="3" id="KW-0238">DNA-binding</keyword>
<evidence type="ECO:0000256" key="1">
    <source>
        <dbReference type="ARBA" id="ARBA00010923"/>
    </source>
</evidence>
<dbReference type="GO" id="GO:0003677">
    <property type="term" value="F:DNA binding"/>
    <property type="evidence" value="ECO:0007669"/>
    <property type="project" value="UniProtKB-KW"/>
</dbReference>
<evidence type="ECO:0000256" key="2">
    <source>
        <dbReference type="ARBA" id="ARBA00022747"/>
    </source>
</evidence>
<keyword evidence="2" id="KW-0680">Restriction system</keyword>